<evidence type="ECO:0000256" key="3">
    <source>
        <dbReference type="ARBA" id="ARBA00008295"/>
    </source>
</evidence>
<keyword evidence="4" id="KW-0796">Tight junction</keyword>
<evidence type="ECO:0000256" key="2">
    <source>
        <dbReference type="ARBA" id="ARBA00004651"/>
    </source>
</evidence>
<dbReference type="Pfam" id="PF00822">
    <property type="entry name" value="PMP22_Claudin"/>
    <property type="match status" value="1"/>
</dbReference>
<dbReference type="InterPro" id="IPR006187">
    <property type="entry name" value="Claudin"/>
</dbReference>
<dbReference type="GeneID" id="117348854"/>
<protein>
    <submittedName>
        <fullName evidence="13">Claudin-16-like isoform X1</fullName>
    </submittedName>
</protein>
<feature type="transmembrane region" description="Helical" evidence="11">
    <location>
        <begin position="111"/>
        <end position="134"/>
    </location>
</feature>
<evidence type="ECO:0000313" key="13">
    <source>
        <dbReference type="RefSeq" id="XP_033777301.1"/>
    </source>
</evidence>
<accession>A0A6P8PP54</accession>
<evidence type="ECO:0000256" key="7">
    <source>
        <dbReference type="ARBA" id="ARBA00022949"/>
    </source>
</evidence>
<keyword evidence="6 11" id="KW-0812">Transmembrane</keyword>
<dbReference type="InParanoid" id="A0A6P8PP54"/>
<feature type="transmembrane region" description="Helical" evidence="11">
    <location>
        <begin position="64"/>
        <end position="86"/>
    </location>
</feature>
<evidence type="ECO:0000256" key="6">
    <source>
        <dbReference type="ARBA" id="ARBA00022692"/>
    </source>
</evidence>
<evidence type="ECO:0000313" key="12">
    <source>
        <dbReference type="Proteomes" id="UP000515159"/>
    </source>
</evidence>
<name>A0A6P8PP54_GEOSA</name>
<keyword evidence="12" id="KW-1185">Reference proteome</keyword>
<dbReference type="GO" id="GO:0005198">
    <property type="term" value="F:structural molecule activity"/>
    <property type="evidence" value="ECO:0007669"/>
    <property type="project" value="InterPro"/>
</dbReference>
<keyword evidence="7" id="KW-0965">Cell junction</keyword>
<dbReference type="PANTHER" id="PTHR12002">
    <property type="entry name" value="CLAUDIN"/>
    <property type="match status" value="1"/>
</dbReference>
<evidence type="ECO:0000256" key="9">
    <source>
        <dbReference type="ARBA" id="ARBA00023136"/>
    </source>
</evidence>
<keyword evidence="5" id="KW-1003">Cell membrane</keyword>
<evidence type="ECO:0000256" key="1">
    <source>
        <dbReference type="ARBA" id="ARBA00004435"/>
    </source>
</evidence>
<evidence type="ECO:0000256" key="5">
    <source>
        <dbReference type="ARBA" id="ARBA00022475"/>
    </source>
</evidence>
<dbReference type="OrthoDB" id="8498983at2759"/>
<evidence type="ECO:0000256" key="4">
    <source>
        <dbReference type="ARBA" id="ARBA00022427"/>
    </source>
</evidence>
<keyword evidence="9 11" id="KW-0472">Membrane</keyword>
<reference evidence="13" key="1">
    <citation type="submission" date="2025-08" db="UniProtKB">
        <authorList>
            <consortium name="RefSeq"/>
        </authorList>
    </citation>
    <scope>IDENTIFICATION</scope>
</reference>
<evidence type="ECO:0000256" key="8">
    <source>
        <dbReference type="ARBA" id="ARBA00022989"/>
    </source>
</evidence>
<dbReference type="PRINTS" id="PR01077">
    <property type="entry name" value="CLAUDIN"/>
</dbReference>
<dbReference type="Proteomes" id="UP000515159">
    <property type="component" value="Chromosome 15"/>
</dbReference>
<dbReference type="RefSeq" id="XP_033777301.1">
    <property type="nucleotide sequence ID" value="XM_033921410.1"/>
</dbReference>
<dbReference type="Gene3D" id="1.20.140.150">
    <property type="match status" value="1"/>
</dbReference>
<organism evidence="12 13">
    <name type="scientific">Geotrypetes seraphini</name>
    <name type="common">Gaboon caecilian</name>
    <name type="synonym">Caecilia seraphini</name>
    <dbReference type="NCBI Taxonomy" id="260995"/>
    <lineage>
        <taxon>Eukaryota</taxon>
        <taxon>Metazoa</taxon>
        <taxon>Chordata</taxon>
        <taxon>Craniata</taxon>
        <taxon>Vertebrata</taxon>
        <taxon>Euteleostomi</taxon>
        <taxon>Amphibia</taxon>
        <taxon>Gymnophiona</taxon>
        <taxon>Geotrypetes</taxon>
    </lineage>
</organism>
<feature type="transmembrane region" description="Helical" evidence="11">
    <location>
        <begin position="22"/>
        <end position="44"/>
    </location>
</feature>
<gene>
    <name evidence="13" type="primary">LOC117348854</name>
</gene>
<comment type="similarity">
    <text evidence="3">Belongs to the claudin family.</text>
</comment>
<proteinExistence type="inferred from homology"/>
<evidence type="ECO:0000256" key="11">
    <source>
        <dbReference type="SAM" id="Phobius"/>
    </source>
</evidence>
<comment type="subcellular location">
    <subcellularLocation>
        <location evidence="1">Cell junction</location>
        <location evidence="1">Tight junction</location>
    </subcellularLocation>
    <subcellularLocation>
        <location evidence="2">Cell membrane</location>
        <topology evidence="2">Multi-pass membrane protein</topology>
    </subcellularLocation>
</comment>
<keyword evidence="8 11" id="KW-1133">Transmembrane helix</keyword>
<dbReference type="InterPro" id="IPR004031">
    <property type="entry name" value="PMP22/EMP/MP20/Claudin"/>
</dbReference>
<feature type="region of interest" description="Disordered" evidence="10">
    <location>
        <begin position="137"/>
        <end position="166"/>
    </location>
</feature>
<dbReference type="KEGG" id="gsh:117348854"/>
<sequence length="166" mass="17798">MANLWTCDIPISYLSQHPASLVVTRALMIVKGLFCLTAVPVLILGMKCTRFISNKNHQKFRCSITAGILFLLGGLAGGVALLWYAVDTVQKYHLEVGLGVPGVTYELGYSYWFSTTGAICAASAALLLLSVNCVGSTTERGRKPPSAAQALKEKQRSAEGPGQTYL</sequence>
<evidence type="ECO:0000256" key="10">
    <source>
        <dbReference type="SAM" id="MobiDB-lite"/>
    </source>
</evidence>
<dbReference type="GO" id="GO:0005923">
    <property type="term" value="C:bicellular tight junction"/>
    <property type="evidence" value="ECO:0007669"/>
    <property type="project" value="UniProtKB-SubCell"/>
</dbReference>
<dbReference type="GO" id="GO:0005886">
    <property type="term" value="C:plasma membrane"/>
    <property type="evidence" value="ECO:0007669"/>
    <property type="project" value="UniProtKB-SubCell"/>
</dbReference>
<dbReference type="AlphaFoldDB" id="A0A6P8PP54"/>